<keyword evidence="4" id="KW-1185">Reference proteome</keyword>
<feature type="region of interest" description="Disordered" evidence="1">
    <location>
        <begin position="273"/>
        <end position="316"/>
    </location>
</feature>
<accession>A0ABN8QVW2</accession>
<feature type="region of interest" description="Disordered" evidence="1">
    <location>
        <begin position="201"/>
        <end position="261"/>
    </location>
</feature>
<dbReference type="InterPro" id="IPR036444">
    <property type="entry name" value="PLipase_A2_dom_sf"/>
</dbReference>
<feature type="region of interest" description="Disordered" evidence="1">
    <location>
        <begin position="164"/>
        <end position="183"/>
    </location>
</feature>
<dbReference type="Pfam" id="PF08398">
    <property type="entry name" value="Phospholip_A2_4"/>
    <property type="match status" value="1"/>
</dbReference>
<feature type="compositionally biased region" description="Polar residues" evidence="1">
    <location>
        <begin position="279"/>
        <end position="288"/>
    </location>
</feature>
<evidence type="ECO:0000313" key="3">
    <source>
        <dbReference type="EMBL" id="CAH3171198.1"/>
    </source>
</evidence>
<dbReference type="Gene3D" id="1.20.90.10">
    <property type="entry name" value="Phospholipase A2 domain"/>
    <property type="match status" value="1"/>
</dbReference>
<evidence type="ECO:0000313" key="4">
    <source>
        <dbReference type="Proteomes" id="UP001159427"/>
    </source>
</evidence>
<comment type="caution">
    <text evidence="3">The sequence shown here is derived from an EMBL/GenBank/DDBJ whole genome shotgun (WGS) entry which is preliminary data.</text>
</comment>
<dbReference type="EMBL" id="CALNXI010001519">
    <property type="protein sequence ID" value="CAH3171198.1"/>
    <property type="molecule type" value="Genomic_DNA"/>
</dbReference>
<reference evidence="3 4" key="1">
    <citation type="submission" date="2022-05" db="EMBL/GenBank/DDBJ databases">
        <authorList>
            <consortium name="Genoscope - CEA"/>
            <person name="William W."/>
        </authorList>
    </citation>
    <scope>NUCLEOTIDE SEQUENCE [LARGE SCALE GENOMIC DNA]</scope>
</reference>
<gene>
    <name evidence="3" type="ORF">PEVE_00007750</name>
</gene>
<feature type="compositionally biased region" description="Polar residues" evidence="1">
    <location>
        <begin position="207"/>
        <end position="217"/>
    </location>
</feature>
<feature type="domain" description="Phospholipase A2-like" evidence="2">
    <location>
        <begin position="341"/>
        <end position="422"/>
    </location>
</feature>
<evidence type="ECO:0000256" key="1">
    <source>
        <dbReference type="SAM" id="MobiDB-lite"/>
    </source>
</evidence>
<name>A0ABN8QVW2_9CNID</name>
<sequence>MASRVKRQAAFLKSVLREADDHKRKEQFRMANGDQINAVSELVLNVIKGVVPVSNQAKARLRPYANTLRQLSRRRAGIKARRQLLMKQKGGAVFRELSNCVRYCFLRLQDQYKGEIVEDKRLTKAAELAAKQHMILKNNQDDSMKEARLRGVHSQFQKWTQRVRQPFGPSGGSGTGGTVQDEDDFEAGPVQALVKQLIKTIKKPTKQEPTQSMTPANRPNRKRRLPTPVVTPTPRRPKKPETPLSGFNPLNTFDEDDDEPPEEFIERSYQRLFPDKQGGSPSTSVKSKVTQHAKTAVKRKGKQASTSKMPRTTRKLRRDSLRRQRGGRLDVQKALSKTGIEFHWPGYQYMGPGTKLEKRLARGDPGINRLDRIAKQHDIDYSKAKSLKDKWKADEKMIAKINRLPGRKTKTEKIVKGIMQTKLKLKV</sequence>
<proteinExistence type="predicted"/>
<organism evidence="3 4">
    <name type="scientific">Porites evermanni</name>
    <dbReference type="NCBI Taxonomy" id="104178"/>
    <lineage>
        <taxon>Eukaryota</taxon>
        <taxon>Metazoa</taxon>
        <taxon>Cnidaria</taxon>
        <taxon>Anthozoa</taxon>
        <taxon>Hexacorallia</taxon>
        <taxon>Scleractinia</taxon>
        <taxon>Fungiina</taxon>
        <taxon>Poritidae</taxon>
        <taxon>Porites</taxon>
    </lineage>
</organism>
<dbReference type="Proteomes" id="UP001159427">
    <property type="component" value="Unassembled WGS sequence"/>
</dbReference>
<dbReference type="InterPro" id="IPR013607">
    <property type="entry name" value="Phospholipase_A2-like"/>
</dbReference>
<protein>
    <recommendedName>
        <fullName evidence="2">Phospholipase A2-like domain-containing protein</fullName>
    </recommendedName>
</protein>
<evidence type="ECO:0000259" key="2">
    <source>
        <dbReference type="Pfam" id="PF08398"/>
    </source>
</evidence>
<feature type="compositionally biased region" description="Basic residues" evidence="1">
    <location>
        <begin position="289"/>
        <end position="302"/>
    </location>
</feature>